<evidence type="ECO:0000256" key="5">
    <source>
        <dbReference type="ARBA" id="ARBA00023284"/>
    </source>
</evidence>
<dbReference type="OrthoDB" id="9781543at2"/>
<keyword evidence="4" id="KW-1015">Disulfide bond</keyword>
<evidence type="ECO:0000256" key="3">
    <source>
        <dbReference type="ARBA" id="ARBA00023002"/>
    </source>
</evidence>
<accession>A0A4Q4KN78</accession>
<dbReference type="CDD" id="cd03014">
    <property type="entry name" value="PRX_Atyp2cys"/>
    <property type="match status" value="1"/>
</dbReference>
<dbReference type="InterPro" id="IPR050455">
    <property type="entry name" value="Tpx_Peroxidase_subfamily"/>
</dbReference>
<keyword evidence="8" id="KW-1185">Reference proteome</keyword>
<dbReference type="PANTHER" id="PTHR43110:SF1">
    <property type="entry name" value="THIOL PEROXIDASE"/>
    <property type="match status" value="1"/>
</dbReference>
<reference evidence="7 8" key="1">
    <citation type="submission" date="2019-02" db="EMBL/GenBank/DDBJ databases">
        <title>Genome sequence of the sea-ice species Brumimicrobium glaciale.</title>
        <authorList>
            <person name="Bowman J.P."/>
        </authorList>
    </citation>
    <scope>NUCLEOTIDE SEQUENCE [LARGE SCALE GENOMIC DNA]</scope>
    <source>
        <strain evidence="7 8">IC156</strain>
    </source>
</reference>
<keyword evidence="2" id="KW-0049">Antioxidant</keyword>
<comment type="caution">
    <text evidence="7">The sequence shown here is derived from an EMBL/GenBank/DDBJ whole genome shotgun (WGS) entry which is preliminary data.</text>
</comment>
<dbReference type="Proteomes" id="UP000293952">
    <property type="component" value="Unassembled WGS sequence"/>
</dbReference>
<evidence type="ECO:0000256" key="2">
    <source>
        <dbReference type="ARBA" id="ARBA00022862"/>
    </source>
</evidence>
<organism evidence="7 8">
    <name type="scientific">Brumimicrobium glaciale</name>
    <dbReference type="NCBI Taxonomy" id="200475"/>
    <lineage>
        <taxon>Bacteria</taxon>
        <taxon>Pseudomonadati</taxon>
        <taxon>Bacteroidota</taxon>
        <taxon>Flavobacteriia</taxon>
        <taxon>Flavobacteriales</taxon>
        <taxon>Crocinitomicaceae</taxon>
        <taxon>Brumimicrobium</taxon>
    </lineage>
</organism>
<keyword evidence="1 7" id="KW-0575">Peroxidase</keyword>
<dbReference type="PROSITE" id="PS51352">
    <property type="entry name" value="THIOREDOXIN_2"/>
    <property type="match status" value="1"/>
</dbReference>
<dbReference type="EMBL" id="SETE01000002">
    <property type="protein sequence ID" value="RYM34871.1"/>
    <property type="molecule type" value="Genomic_DNA"/>
</dbReference>
<protein>
    <submittedName>
        <fullName evidence="7">Thiol peroxidase</fullName>
        <ecNumber evidence="7">1.11.1.-</ecNumber>
    </submittedName>
</protein>
<dbReference type="AlphaFoldDB" id="A0A4Q4KN78"/>
<evidence type="ECO:0000256" key="4">
    <source>
        <dbReference type="ARBA" id="ARBA00023157"/>
    </source>
</evidence>
<evidence type="ECO:0000256" key="1">
    <source>
        <dbReference type="ARBA" id="ARBA00022559"/>
    </source>
</evidence>
<gene>
    <name evidence="7" type="ORF">ERX46_05710</name>
</gene>
<dbReference type="NCBIfam" id="NF001808">
    <property type="entry name" value="PRK00522.1"/>
    <property type="match status" value="1"/>
</dbReference>
<evidence type="ECO:0000313" key="8">
    <source>
        <dbReference type="Proteomes" id="UP000293952"/>
    </source>
</evidence>
<keyword evidence="5" id="KW-0676">Redox-active center</keyword>
<proteinExistence type="predicted"/>
<dbReference type="Pfam" id="PF08534">
    <property type="entry name" value="Redoxin"/>
    <property type="match status" value="1"/>
</dbReference>
<dbReference type="PROSITE" id="PS01265">
    <property type="entry name" value="TPX"/>
    <property type="match status" value="1"/>
</dbReference>
<dbReference type="InterPro" id="IPR013766">
    <property type="entry name" value="Thioredoxin_domain"/>
</dbReference>
<dbReference type="RefSeq" id="WP_130092879.1">
    <property type="nucleotide sequence ID" value="NZ_SETE01000002.1"/>
</dbReference>
<sequence>MEIKFKGTAIKTNGSFPKVGDTLPEMKLVKADLSELNTKDLKGKKVVFNIFPSVDTAVCAMQLSKFADKLKDRNDVDLVFASLDLPFAFKRFCSSEGIENAVTASDFRYRDANKLGIVMEGGPLNGLHARGVIVTDENLVIQYAELVQEVTDEPDYQAALDKV</sequence>
<feature type="domain" description="Thioredoxin" evidence="6">
    <location>
        <begin position="17"/>
        <end position="163"/>
    </location>
</feature>
<dbReference type="InterPro" id="IPR002065">
    <property type="entry name" value="TPX"/>
</dbReference>
<dbReference type="SUPFAM" id="SSF52833">
    <property type="entry name" value="Thioredoxin-like"/>
    <property type="match status" value="1"/>
</dbReference>
<dbReference type="InterPro" id="IPR013740">
    <property type="entry name" value="Redoxin"/>
</dbReference>
<dbReference type="Gene3D" id="3.40.30.10">
    <property type="entry name" value="Glutaredoxin"/>
    <property type="match status" value="1"/>
</dbReference>
<dbReference type="GO" id="GO:0008379">
    <property type="term" value="F:thioredoxin peroxidase activity"/>
    <property type="evidence" value="ECO:0007669"/>
    <property type="project" value="InterPro"/>
</dbReference>
<dbReference type="InterPro" id="IPR018219">
    <property type="entry name" value="Tpx_CS"/>
</dbReference>
<dbReference type="InterPro" id="IPR036249">
    <property type="entry name" value="Thioredoxin-like_sf"/>
</dbReference>
<keyword evidence="3 7" id="KW-0560">Oxidoreductase</keyword>
<dbReference type="PANTHER" id="PTHR43110">
    <property type="entry name" value="THIOL PEROXIDASE"/>
    <property type="match status" value="1"/>
</dbReference>
<dbReference type="EC" id="1.11.1.-" evidence="7"/>
<evidence type="ECO:0000259" key="6">
    <source>
        <dbReference type="PROSITE" id="PS51352"/>
    </source>
</evidence>
<evidence type="ECO:0000313" key="7">
    <source>
        <dbReference type="EMBL" id="RYM34871.1"/>
    </source>
</evidence>
<name>A0A4Q4KN78_9FLAO</name>